<comment type="caution">
    <text evidence="1">The sequence shown here is derived from an EMBL/GenBank/DDBJ whole genome shotgun (WGS) entry which is preliminary data.</text>
</comment>
<reference evidence="1 2" key="1">
    <citation type="journal article" date="2018" name="Front. Plant Sci.">
        <title>Red Clover (Trifolium pratense) and Zigzag Clover (T. medium) - A Picture of Genomic Similarities and Differences.</title>
        <authorList>
            <person name="Dluhosova J."/>
            <person name="Istvanek J."/>
            <person name="Nedelnik J."/>
            <person name="Repkova J."/>
        </authorList>
    </citation>
    <scope>NUCLEOTIDE SEQUENCE [LARGE SCALE GENOMIC DNA]</scope>
    <source>
        <strain evidence="2">cv. 10/8</strain>
        <tissue evidence="1">Leaf</tissue>
    </source>
</reference>
<keyword evidence="2" id="KW-1185">Reference proteome</keyword>
<accession>A0A392Q7G5</accession>
<dbReference type="Proteomes" id="UP000265520">
    <property type="component" value="Unassembled WGS sequence"/>
</dbReference>
<protein>
    <submittedName>
        <fullName evidence="1">Vacuolar amino acid transporter 1-like</fullName>
    </submittedName>
</protein>
<organism evidence="1 2">
    <name type="scientific">Trifolium medium</name>
    <dbReference type="NCBI Taxonomy" id="97028"/>
    <lineage>
        <taxon>Eukaryota</taxon>
        <taxon>Viridiplantae</taxon>
        <taxon>Streptophyta</taxon>
        <taxon>Embryophyta</taxon>
        <taxon>Tracheophyta</taxon>
        <taxon>Spermatophyta</taxon>
        <taxon>Magnoliopsida</taxon>
        <taxon>eudicotyledons</taxon>
        <taxon>Gunneridae</taxon>
        <taxon>Pentapetalae</taxon>
        <taxon>rosids</taxon>
        <taxon>fabids</taxon>
        <taxon>Fabales</taxon>
        <taxon>Fabaceae</taxon>
        <taxon>Papilionoideae</taxon>
        <taxon>50 kb inversion clade</taxon>
        <taxon>NPAAA clade</taxon>
        <taxon>Hologalegina</taxon>
        <taxon>IRL clade</taxon>
        <taxon>Trifolieae</taxon>
        <taxon>Trifolium</taxon>
    </lineage>
</organism>
<evidence type="ECO:0000313" key="1">
    <source>
        <dbReference type="EMBL" id="MCI19837.1"/>
    </source>
</evidence>
<dbReference type="AlphaFoldDB" id="A0A392Q7G5"/>
<sequence>MIMMMKIMIAMKQNNLNLSLLINGLKVTSIEAIDPLTIAAAPNLGSIFKAPSVIYSSFVNLGSKSNLDLHDGKTPFLSNAQIPEGVPRQSTWWEKASIQMHFPEELPIGYGCTFTQTIFN</sequence>
<evidence type="ECO:0000313" key="2">
    <source>
        <dbReference type="Proteomes" id="UP000265520"/>
    </source>
</evidence>
<name>A0A392Q7G5_9FABA</name>
<dbReference type="EMBL" id="LXQA010116820">
    <property type="protein sequence ID" value="MCI19837.1"/>
    <property type="molecule type" value="Genomic_DNA"/>
</dbReference>
<proteinExistence type="predicted"/>
<feature type="non-terminal residue" evidence="1">
    <location>
        <position position="120"/>
    </location>
</feature>